<gene>
    <name evidence="1" type="ORF">SCF082_LOCUS43673</name>
</gene>
<evidence type="ECO:0000313" key="1">
    <source>
        <dbReference type="EMBL" id="CAK9092819.1"/>
    </source>
</evidence>
<feature type="non-terminal residue" evidence="1">
    <location>
        <position position="1"/>
    </location>
</feature>
<comment type="caution">
    <text evidence="1">The sequence shown here is derived from an EMBL/GenBank/DDBJ whole genome shotgun (WGS) entry which is preliminary data.</text>
</comment>
<organism evidence="1 2">
    <name type="scientific">Durusdinium trenchii</name>
    <dbReference type="NCBI Taxonomy" id="1381693"/>
    <lineage>
        <taxon>Eukaryota</taxon>
        <taxon>Sar</taxon>
        <taxon>Alveolata</taxon>
        <taxon>Dinophyceae</taxon>
        <taxon>Suessiales</taxon>
        <taxon>Symbiodiniaceae</taxon>
        <taxon>Durusdinium</taxon>
    </lineage>
</organism>
<dbReference type="Proteomes" id="UP001642464">
    <property type="component" value="Unassembled WGS sequence"/>
</dbReference>
<accession>A0ABP0QWY5</accession>
<evidence type="ECO:0000313" key="2">
    <source>
        <dbReference type="Proteomes" id="UP001642464"/>
    </source>
</evidence>
<protein>
    <submittedName>
        <fullName evidence="1">Uncharacterized protein</fullName>
    </submittedName>
</protein>
<keyword evidence="2" id="KW-1185">Reference proteome</keyword>
<reference evidence="1 2" key="1">
    <citation type="submission" date="2024-02" db="EMBL/GenBank/DDBJ databases">
        <authorList>
            <person name="Chen Y."/>
            <person name="Shah S."/>
            <person name="Dougan E. K."/>
            <person name="Thang M."/>
            <person name="Chan C."/>
        </authorList>
    </citation>
    <scope>NUCLEOTIDE SEQUENCE [LARGE SCALE GENOMIC DNA]</scope>
</reference>
<dbReference type="EMBL" id="CAXAMM010040378">
    <property type="protein sequence ID" value="CAK9092819.1"/>
    <property type="molecule type" value="Genomic_DNA"/>
</dbReference>
<sequence length="279" mass="31045">RAYRRVLRRPRGTRQDVSEGVLGAAVMMLRQGKISKQRRLLEVWIAMSPQDPKAAHHLLLLAMALWLRPSNGSRKRVEQLLGRAARVANPTLQPLLAELLGEVPPLHAPNELLALAAANRFLDAPQWQLLEDKCSLHGLLQASDPQRLRFYWPESYLWSIDHPIPPAAGGQRWWLKAALGHGGHSSRYVSDLSQLASPSESGRYLLQEDKADCILLDERRFTLRLYLVIVAGHAFLASKGLVYRALGTSKVTNCSRAALTLKGAANAANAREAPDLQWL</sequence>
<feature type="non-terminal residue" evidence="1">
    <location>
        <position position="279"/>
    </location>
</feature>
<proteinExistence type="predicted"/>
<name>A0ABP0QWY5_9DINO</name>